<dbReference type="SUPFAM" id="SSF49384">
    <property type="entry name" value="Carbohydrate-binding domain"/>
    <property type="match status" value="2"/>
</dbReference>
<gene>
    <name evidence="1" type="ORF">QUF54_06195</name>
</gene>
<evidence type="ECO:0000313" key="2">
    <source>
        <dbReference type="Proteomes" id="UP001171945"/>
    </source>
</evidence>
<proteinExistence type="predicted"/>
<dbReference type="CDD" id="cd08547">
    <property type="entry name" value="Type_II_cohesin"/>
    <property type="match status" value="2"/>
</dbReference>
<dbReference type="SUPFAM" id="SSF63446">
    <property type="entry name" value="Type I dockerin domain"/>
    <property type="match status" value="1"/>
</dbReference>
<dbReference type="InterPro" id="IPR008965">
    <property type="entry name" value="CBM2/CBM3_carb-bd_dom_sf"/>
</dbReference>
<reference evidence="1" key="1">
    <citation type="submission" date="2023-06" db="EMBL/GenBank/DDBJ databases">
        <title>Uncultivated large filamentous bacteria from sulfidic sediments reveal new species and different genomic features in energy metabolism and defense.</title>
        <authorList>
            <person name="Fonseca A."/>
        </authorList>
    </citation>
    <scope>NUCLEOTIDE SEQUENCE</scope>
    <source>
        <strain evidence="1">HSG4</strain>
    </source>
</reference>
<accession>A0ABT7VTN2</accession>
<keyword evidence="2" id="KW-1185">Reference proteome</keyword>
<feature type="non-terminal residue" evidence="1">
    <location>
        <position position="1"/>
    </location>
</feature>
<sequence length="693" mass="75702">FQQDVVLNRYLSGRCDAYSTKSRQEGDTWVSFANNHPLNYQGLLELSLYARNHRKGGIFPKCYSCTVTATATFFGEATNRQEVHEADSFSIPIIRGKQELKRIPLPISQIDGGIVRDINCQATSDKPSEVELFCEQEGDELVVYAELIEAIELVAVSNPSPLCAGESFDITLKTTPESQLVDGIEFSLKFDPTKLQANTIKNSGAFDDVLTEDINVGSIDFAAGVWDNNIPGGEFEVVTFNFTALAPIDGTDLQFDLENSNASFKGKTLLIADDDETIVIQECMGCKVTLQGRPAIPPANSRWETDLRIYVGDKTPYTIKTDGLGHCILPEPSGNYSICVKGPHTLANRIGPPLMLGGSKFLDFGTLLEGDVDDDNDVDLTDRSFIKTSKDKCQGDNGYIENADLDEDDCVKKADYNLWKANYKKPKGNEPPAICEWDTSVTPPTLRRSLRDGGGSVSLRTTPIPGGVTVDSSFDVAIQVDASQAVDAVAAYLNFDPQKLRVNHLTKGDRFDDTLENDFDNVTGHINFVAGAWENDLATGEFTLVTINLTLLDEGGEKTLSFNRTEPRNTEAVGGGESVLAPGQEGSEIIFDDDDDIIAPASCQLYAVNDKGLNNSQFFTVNFFDLTISELGHMHKGYDIESLAIHPETNMIYAASGDNVTNGKPGHFYRVDGENGELFPVGSSGFKEIEDLA</sequence>
<dbReference type="InterPro" id="IPR036439">
    <property type="entry name" value="Dockerin_dom_sf"/>
</dbReference>
<dbReference type="Gene3D" id="2.60.40.4130">
    <property type="match status" value="1"/>
</dbReference>
<evidence type="ECO:0000313" key="1">
    <source>
        <dbReference type="EMBL" id="MDM8562929.1"/>
    </source>
</evidence>
<comment type="caution">
    <text evidence="1">The sequence shown here is derived from an EMBL/GenBank/DDBJ whole genome shotgun (WGS) entry which is preliminary data.</text>
</comment>
<organism evidence="1 2">
    <name type="scientific">Candidatus Marithioploca araucensis</name>
    <dbReference type="NCBI Taxonomy" id="70273"/>
    <lineage>
        <taxon>Bacteria</taxon>
        <taxon>Pseudomonadati</taxon>
        <taxon>Pseudomonadota</taxon>
        <taxon>Gammaproteobacteria</taxon>
        <taxon>Thiotrichales</taxon>
        <taxon>Thiotrichaceae</taxon>
        <taxon>Candidatus Marithioploca</taxon>
    </lineage>
</organism>
<dbReference type="Proteomes" id="UP001171945">
    <property type="component" value="Unassembled WGS sequence"/>
</dbReference>
<dbReference type="EMBL" id="JAUCGM010000356">
    <property type="protein sequence ID" value="MDM8562929.1"/>
    <property type="molecule type" value="Genomic_DNA"/>
</dbReference>
<dbReference type="Gene3D" id="2.60.40.680">
    <property type="match status" value="2"/>
</dbReference>
<feature type="non-terminal residue" evidence="1">
    <location>
        <position position="693"/>
    </location>
</feature>
<name>A0ABT7VTN2_9GAMM</name>
<protein>
    <submittedName>
        <fullName evidence="1">Cohesin domain-containing protein</fullName>
    </submittedName>
</protein>